<comment type="caution">
    <text evidence="14">The sequence shown here is derived from an EMBL/GenBank/DDBJ whole genome shotgun (WGS) entry which is preliminary data.</text>
</comment>
<dbReference type="InterPro" id="IPR036179">
    <property type="entry name" value="Ig-like_dom_sf"/>
</dbReference>
<dbReference type="OrthoDB" id="8680608at2759"/>
<dbReference type="PANTHER" id="PTHR25466">
    <property type="entry name" value="T-LYMPHOCYTE ACTIVATION ANTIGEN"/>
    <property type="match status" value="1"/>
</dbReference>
<dbReference type="GO" id="GO:0006955">
    <property type="term" value="P:immune response"/>
    <property type="evidence" value="ECO:0007669"/>
    <property type="project" value="TreeGrafter"/>
</dbReference>
<evidence type="ECO:0000256" key="2">
    <source>
        <dbReference type="ARBA" id="ARBA00022475"/>
    </source>
</evidence>
<dbReference type="InterPro" id="IPR053896">
    <property type="entry name" value="BTN3A2-like_Ig-C"/>
</dbReference>
<evidence type="ECO:0000256" key="1">
    <source>
        <dbReference type="ARBA" id="ARBA00004251"/>
    </source>
</evidence>
<evidence type="ECO:0000256" key="9">
    <source>
        <dbReference type="ARBA" id="ARBA00023180"/>
    </source>
</evidence>
<evidence type="ECO:0000256" key="3">
    <source>
        <dbReference type="ARBA" id="ARBA00022692"/>
    </source>
</evidence>
<dbReference type="EMBL" id="CAJRST010003335">
    <property type="protein sequence ID" value="CAG5867359.1"/>
    <property type="molecule type" value="Genomic_DNA"/>
</dbReference>
<comment type="subcellular location">
    <subcellularLocation>
        <location evidence="1">Cell membrane</location>
        <topology evidence="1">Single-pass type I membrane protein</topology>
    </subcellularLocation>
</comment>
<dbReference type="GO" id="GO:0042102">
    <property type="term" value="P:positive regulation of T cell proliferation"/>
    <property type="evidence" value="ECO:0007669"/>
    <property type="project" value="TreeGrafter"/>
</dbReference>
<keyword evidence="10" id="KW-0393">Immunoglobulin domain</keyword>
<dbReference type="InterPro" id="IPR013783">
    <property type="entry name" value="Ig-like_fold"/>
</dbReference>
<keyword evidence="15" id="KW-1185">Reference proteome</keyword>
<reference evidence="14" key="1">
    <citation type="submission" date="2021-05" db="EMBL/GenBank/DDBJ databases">
        <authorList>
            <person name="Tigano A."/>
        </authorList>
    </citation>
    <scope>NUCLEOTIDE SEQUENCE</scope>
</reference>
<dbReference type="Gene3D" id="3.40.50.300">
    <property type="entry name" value="P-loop containing nucleotide triphosphate hydrolases"/>
    <property type="match status" value="1"/>
</dbReference>
<protein>
    <submittedName>
        <fullName evidence="14">(Atlantic silverside) hypothetical protein</fullName>
    </submittedName>
</protein>
<evidence type="ECO:0000256" key="10">
    <source>
        <dbReference type="ARBA" id="ARBA00023319"/>
    </source>
</evidence>
<feature type="transmembrane region" description="Helical" evidence="11">
    <location>
        <begin position="263"/>
        <end position="284"/>
    </location>
</feature>
<accession>A0A8S4AEX5</accession>
<dbReference type="PANTHER" id="PTHR25466:SF3">
    <property type="entry name" value="PROGRAMMED CELL DEATH 1 LIGAND 1"/>
    <property type="match status" value="1"/>
</dbReference>
<dbReference type="SUPFAM" id="SSF48726">
    <property type="entry name" value="Immunoglobulin"/>
    <property type="match status" value="2"/>
</dbReference>
<keyword evidence="7" id="KW-1015">Disulfide bond</keyword>
<evidence type="ECO:0000256" key="7">
    <source>
        <dbReference type="ARBA" id="ARBA00023157"/>
    </source>
</evidence>
<name>A0A8S4AEX5_9TELE</name>
<dbReference type="PROSITE" id="PS50837">
    <property type="entry name" value="NACHT"/>
    <property type="match status" value="1"/>
</dbReference>
<gene>
    <name evidence="14" type="ORF">MMEN_LOCUS4152</name>
</gene>
<feature type="domain" description="Ig-like" evidence="12">
    <location>
        <begin position="34"/>
        <end position="160"/>
    </location>
</feature>
<dbReference type="InterPro" id="IPR027417">
    <property type="entry name" value="P-loop_NTPase"/>
</dbReference>
<keyword evidence="5 11" id="KW-1133">Transmembrane helix</keyword>
<evidence type="ECO:0000259" key="12">
    <source>
        <dbReference type="PROSITE" id="PS50835"/>
    </source>
</evidence>
<evidence type="ECO:0000259" key="13">
    <source>
        <dbReference type="PROSITE" id="PS50837"/>
    </source>
</evidence>
<evidence type="ECO:0000256" key="5">
    <source>
        <dbReference type="ARBA" id="ARBA00022989"/>
    </source>
</evidence>
<dbReference type="InterPro" id="IPR051713">
    <property type="entry name" value="T-cell_Activation_Regulation"/>
</dbReference>
<keyword evidence="4" id="KW-0732">Signal</keyword>
<dbReference type="Proteomes" id="UP000677803">
    <property type="component" value="Unassembled WGS sequence"/>
</dbReference>
<sequence>KKETTHKNTIRLLNYFQISMDWTLLVVLLVIFQPSLSVLFTVEAERTAYRSEFGGDVVMGCRFNLKPNHPESALKVTWYWTTAAPYQEVVGIDNGAEKNASQKYLGRARLLTDELKDGWAKLQVITDSDAMSNLRINDSGTYQCLIQSAEGTDYKTITLSVAAPYKSVVRRIERTQNGDEVLLTCQSEGYPRSSVVWSDGHAQTHRANTTTVKTPDQLFKITSQIQVSSSKTNNYTCSFTSDGHSATFHIPDEIFVPGGKSDAVIIVLSVGVVLTLMVVGLVVYRTRKGARAPRTASCLLDDWDKSTSAAARLPVEKENGSERAVFIGGCTEEDLRSCLKENYSEFTLSSETSEHFGSFSVEELPHRLQNNEGRPASVLDLLPESGETLLLQGPAGSGKTTAAQILVSCWTAGPSQARSNLPDLSPLGLLICVNCCLVKDDLFEEITAQLSLSEKISAQELRTVLTESSKSLLLLDGYREGNQVFDASLRKFLGEQGDCRVLITACPGLCPTLTETLGADRILKLQMPSARY</sequence>
<feature type="domain" description="NACHT" evidence="13">
    <location>
        <begin position="387"/>
        <end position="480"/>
    </location>
</feature>
<dbReference type="GO" id="GO:0009897">
    <property type="term" value="C:external side of plasma membrane"/>
    <property type="evidence" value="ECO:0007669"/>
    <property type="project" value="TreeGrafter"/>
</dbReference>
<evidence type="ECO:0000313" key="15">
    <source>
        <dbReference type="Proteomes" id="UP000677803"/>
    </source>
</evidence>
<dbReference type="SUPFAM" id="SSF52540">
    <property type="entry name" value="P-loop containing nucleoside triphosphate hydrolases"/>
    <property type="match status" value="1"/>
</dbReference>
<feature type="non-terminal residue" evidence="14">
    <location>
        <position position="1"/>
    </location>
</feature>
<dbReference type="InterPro" id="IPR007111">
    <property type="entry name" value="NACHT_NTPase"/>
</dbReference>
<dbReference type="GO" id="GO:0042130">
    <property type="term" value="P:negative regulation of T cell proliferation"/>
    <property type="evidence" value="ECO:0007669"/>
    <property type="project" value="TreeGrafter"/>
</dbReference>
<dbReference type="GO" id="GO:0031295">
    <property type="term" value="P:T cell costimulation"/>
    <property type="evidence" value="ECO:0007669"/>
    <property type="project" value="TreeGrafter"/>
</dbReference>
<dbReference type="PROSITE" id="PS50835">
    <property type="entry name" value="IG_LIKE"/>
    <property type="match status" value="2"/>
</dbReference>
<dbReference type="Pfam" id="PF22705">
    <property type="entry name" value="C2-set_3"/>
    <property type="match status" value="1"/>
</dbReference>
<keyword evidence="3 11" id="KW-0812">Transmembrane</keyword>
<evidence type="ECO:0000256" key="8">
    <source>
        <dbReference type="ARBA" id="ARBA00023170"/>
    </source>
</evidence>
<dbReference type="GO" id="GO:0071222">
    <property type="term" value="P:cellular response to lipopolysaccharide"/>
    <property type="evidence" value="ECO:0007669"/>
    <property type="project" value="TreeGrafter"/>
</dbReference>
<organism evidence="14 15">
    <name type="scientific">Menidia menidia</name>
    <name type="common">Atlantic silverside</name>
    <dbReference type="NCBI Taxonomy" id="238744"/>
    <lineage>
        <taxon>Eukaryota</taxon>
        <taxon>Metazoa</taxon>
        <taxon>Chordata</taxon>
        <taxon>Craniata</taxon>
        <taxon>Vertebrata</taxon>
        <taxon>Euteleostomi</taxon>
        <taxon>Actinopterygii</taxon>
        <taxon>Neopterygii</taxon>
        <taxon>Teleostei</taxon>
        <taxon>Neoteleostei</taxon>
        <taxon>Acanthomorphata</taxon>
        <taxon>Ovalentaria</taxon>
        <taxon>Atherinomorphae</taxon>
        <taxon>Atheriniformes</taxon>
        <taxon>Atherinopsidae</taxon>
        <taxon>Menidiinae</taxon>
        <taxon>Menidia</taxon>
    </lineage>
</organism>
<dbReference type="InterPro" id="IPR007110">
    <property type="entry name" value="Ig-like_dom"/>
</dbReference>
<keyword evidence="2" id="KW-1003">Cell membrane</keyword>
<feature type="domain" description="Ig-like" evidence="12">
    <location>
        <begin position="164"/>
        <end position="247"/>
    </location>
</feature>
<evidence type="ECO:0000256" key="11">
    <source>
        <dbReference type="SAM" id="Phobius"/>
    </source>
</evidence>
<keyword evidence="9" id="KW-0325">Glycoprotein</keyword>
<keyword evidence="6 11" id="KW-0472">Membrane</keyword>
<keyword evidence="8" id="KW-0675">Receptor</keyword>
<evidence type="ECO:0000256" key="4">
    <source>
        <dbReference type="ARBA" id="ARBA00022729"/>
    </source>
</evidence>
<dbReference type="GO" id="GO:0007166">
    <property type="term" value="P:cell surface receptor signaling pathway"/>
    <property type="evidence" value="ECO:0007669"/>
    <property type="project" value="TreeGrafter"/>
</dbReference>
<evidence type="ECO:0000256" key="6">
    <source>
        <dbReference type="ARBA" id="ARBA00023136"/>
    </source>
</evidence>
<dbReference type="Gene3D" id="2.60.40.10">
    <property type="entry name" value="Immunoglobulins"/>
    <property type="match status" value="2"/>
</dbReference>
<dbReference type="AlphaFoldDB" id="A0A8S4AEX5"/>
<proteinExistence type="predicted"/>
<feature type="transmembrane region" description="Helical" evidence="11">
    <location>
        <begin position="12"/>
        <end position="32"/>
    </location>
</feature>
<dbReference type="Pfam" id="PF05729">
    <property type="entry name" value="NACHT"/>
    <property type="match status" value="1"/>
</dbReference>
<evidence type="ECO:0000313" key="14">
    <source>
        <dbReference type="EMBL" id="CAG5867359.1"/>
    </source>
</evidence>